<dbReference type="Pfam" id="PF01796">
    <property type="entry name" value="OB_ChsH2_C"/>
    <property type="match status" value="1"/>
</dbReference>
<dbReference type="AlphaFoldDB" id="A0A3N0CKC8"/>
<evidence type="ECO:0000259" key="1">
    <source>
        <dbReference type="Pfam" id="PF01796"/>
    </source>
</evidence>
<dbReference type="InterPro" id="IPR012340">
    <property type="entry name" value="NA-bd_OB-fold"/>
</dbReference>
<dbReference type="InterPro" id="IPR002878">
    <property type="entry name" value="ChsH2_C"/>
</dbReference>
<proteinExistence type="predicted"/>
<protein>
    <recommendedName>
        <fullName evidence="1">ChsH2 C-terminal OB-fold domain-containing protein</fullName>
    </recommendedName>
</protein>
<accession>A0A3N0CKC8</accession>
<feature type="domain" description="ChsH2 C-terminal OB-fold" evidence="1">
    <location>
        <begin position="51"/>
        <end position="110"/>
    </location>
</feature>
<name>A0A3N0CKC8_9ACTN</name>
<gene>
    <name evidence="2" type="ORF">EFK50_14220</name>
</gene>
<dbReference type="OrthoDB" id="3212161at2"/>
<organism evidence="2 3">
    <name type="scientific">Nocardioides marmoriginsengisoli</name>
    <dbReference type="NCBI Taxonomy" id="661483"/>
    <lineage>
        <taxon>Bacteria</taxon>
        <taxon>Bacillati</taxon>
        <taxon>Actinomycetota</taxon>
        <taxon>Actinomycetes</taxon>
        <taxon>Propionibacteriales</taxon>
        <taxon>Nocardioidaceae</taxon>
        <taxon>Nocardioides</taxon>
    </lineage>
</organism>
<dbReference type="InterPro" id="IPR052513">
    <property type="entry name" value="Thioester_dehydratase-like"/>
</dbReference>
<sequence>MDRKTIPYVNYLELGPPARLVANECTNCGARFVDRRNACAACSATEFRRSPLPDVGELVSFTVVHVAAPGLEVPYVAAVVDCGGTWVRTNLVDAGFDPTQIELRAPVRLVTFPVGTDDQGTTAIGFGFAPYKTDGVANEQR</sequence>
<evidence type="ECO:0000313" key="2">
    <source>
        <dbReference type="EMBL" id="RNL63383.1"/>
    </source>
</evidence>
<dbReference type="SUPFAM" id="SSF50249">
    <property type="entry name" value="Nucleic acid-binding proteins"/>
    <property type="match status" value="1"/>
</dbReference>
<dbReference type="PANTHER" id="PTHR34075:SF5">
    <property type="entry name" value="BLR3430 PROTEIN"/>
    <property type="match status" value="1"/>
</dbReference>
<dbReference type="Proteomes" id="UP000267128">
    <property type="component" value="Unassembled WGS sequence"/>
</dbReference>
<comment type="caution">
    <text evidence="2">The sequence shown here is derived from an EMBL/GenBank/DDBJ whole genome shotgun (WGS) entry which is preliminary data.</text>
</comment>
<reference evidence="2 3" key="1">
    <citation type="submission" date="2018-11" db="EMBL/GenBank/DDBJ databases">
        <authorList>
            <person name="Li F."/>
        </authorList>
    </citation>
    <scope>NUCLEOTIDE SEQUENCE [LARGE SCALE GENOMIC DNA]</scope>
    <source>
        <strain evidence="2 3">Gsoil 097</strain>
    </source>
</reference>
<keyword evidence="3" id="KW-1185">Reference proteome</keyword>
<dbReference type="EMBL" id="RJSE01000007">
    <property type="protein sequence ID" value="RNL63383.1"/>
    <property type="molecule type" value="Genomic_DNA"/>
</dbReference>
<dbReference type="PANTHER" id="PTHR34075">
    <property type="entry name" value="BLR3430 PROTEIN"/>
    <property type="match status" value="1"/>
</dbReference>
<evidence type="ECO:0000313" key="3">
    <source>
        <dbReference type="Proteomes" id="UP000267128"/>
    </source>
</evidence>